<dbReference type="InterPro" id="IPR001466">
    <property type="entry name" value="Beta-lactam-related"/>
</dbReference>
<feature type="domain" description="Beta-lactamase-related" evidence="3">
    <location>
        <begin position="53"/>
        <end position="386"/>
    </location>
</feature>
<comment type="caution">
    <text evidence="4">The sequence shown here is derived from an EMBL/GenBank/DDBJ whole genome shotgun (WGS) entry which is preliminary data.</text>
</comment>
<keyword evidence="5" id="KW-1185">Reference proteome</keyword>
<dbReference type="STRING" id="1081108.A0A168IKV7"/>
<dbReference type="Pfam" id="PF00144">
    <property type="entry name" value="Beta-lactamase"/>
    <property type="match status" value="1"/>
</dbReference>
<dbReference type="PANTHER" id="PTHR46825:SF9">
    <property type="entry name" value="BETA-LACTAMASE-RELATED DOMAIN-CONTAINING PROTEIN"/>
    <property type="match status" value="1"/>
</dbReference>
<dbReference type="Gene3D" id="3.40.710.10">
    <property type="entry name" value="DD-peptidase/beta-lactamase superfamily"/>
    <property type="match status" value="1"/>
</dbReference>
<feature type="signal peptide" evidence="2">
    <location>
        <begin position="1"/>
        <end position="23"/>
    </location>
</feature>
<protein>
    <submittedName>
        <fullName evidence="4">Beta-lactamase/transpeptidase-like protein</fullName>
    </submittedName>
</protein>
<keyword evidence="2" id="KW-0732">Signal</keyword>
<evidence type="ECO:0000313" key="5">
    <source>
        <dbReference type="Proteomes" id="UP000076881"/>
    </source>
</evidence>
<proteinExistence type="inferred from homology"/>
<name>A0A168IKV7_CORDF</name>
<evidence type="ECO:0000256" key="1">
    <source>
        <dbReference type="ARBA" id="ARBA00038215"/>
    </source>
</evidence>
<accession>A0A168IKV7</accession>
<dbReference type="Proteomes" id="UP000076881">
    <property type="component" value="Unassembled WGS sequence"/>
</dbReference>
<evidence type="ECO:0000313" key="4">
    <source>
        <dbReference type="EMBL" id="OAA79381.1"/>
    </source>
</evidence>
<evidence type="ECO:0000259" key="3">
    <source>
        <dbReference type="Pfam" id="PF00144"/>
    </source>
</evidence>
<sequence>MTRYSKLPLVAAALLTSAGLVAAVRAGAQAPLDHHQPSSASSDQKTPFTSELDGYVQELLDEWKVAGLAIGIVDSKESYTKAYGYSQLPSVPATTDTLWYVGSTTKAQVAATLAQLIDNQTHAALSQGWQTPISSIIRDDFVVGNEWATAHLTLEDAVSHRTGVAGHIDAYPNTLNGTLATSQDITRLLRHLPLSYEPRTKWDYNNFMYTMLSHALETLTGEPLRQTLKRVLWEPLGMTSTFLNLKDVNQSKHKIARGYFWNREQHEFGEYPLWDAPGVSGAGTELSTVKDYTKWLACLIHETAPLSRGAHGEIRKPRMIVPPESYPPQGFDMSLYGLAWFRTTIHGHVVYQHTGSTESHGANVVWLPELNYGLVIFVNQPNEIRHVIARRLIEDRIGTPEADRFDVSRYWKEMLAAADKAVDNAIDALFPERPTPALPSTHPHSDLVGEYHHPGYGTLRLRLETDPNNASKEILVADRENLAFPTQWRFEHVSGDYWVVWRYSYVDTARPNAAYAARIDTAVSGAVDSISLQLPEAVAGKGPLEIVFARHD</sequence>
<evidence type="ECO:0000256" key="2">
    <source>
        <dbReference type="SAM" id="SignalP"/>
    </source>
</evidence>
<dbReference type="PANTHER" id="PTHR46825">
    <property type="entry name" value="D-ALANYL-D-ALANINE-CARBOXYPEPTIDASE/ENDOPEPTIDASE AMPH"/>
    <property type="match status" value="1"/>
</dbReference>
<dbReference type="AlphaFoldDB" id="A0A168IKV7"/>
<reference evidence="4 5" key="1">
    <citation type="journal article" date="2016" name="Genome Biol. Evol.">
        <title>Divergent and convergent evolution of fungal pathogenicity.</title>
        <authorList>
            <person name="Shang Y."/>
            <person name="Xiao G."/>
            <person name="Zheng P."/>
            <person name="Cen K."/>
            <person name="Zhan S."/>
            <person name="Wang C."/>
        </authorList>
    </citation>
    <scope>NUCLEOTIDE SEQUENCE [LARGE SCALE GENOMIC DNA]</scope>
    <source>
        <strain evidence="4 5">RCEF 1005</strain>
    </source>
</reference>
<organism evidence="4 5">
    <name type="scientific">Akanthomyces lecanii RCEF 1005</name>
    <dbReference type="NCBI Taxonomy" id="1081108"/>
    <lineage>
        <taxon>Eukaryota</taxon>
        <taxon>Fungi</taxon>
        <taxon>Dikarya</taxon>
        <taxon>Ascomycota</taxon>
        <taxon>Pezizomycotina</taxon>
        <taxon>Sordariomycetes</taxon>
        <taxon>Hypocreomycetidae</taxon>
        <taxon>Hypocreales</taxon>
        <taxon>Cordycipitaceae</taxon>
        <taxon>Akanthomyces</taxon>
        <taxon>Cordyceps confragosa</taxon>
    </lineage>
</organism>
<dbReference type="InterPro" id="IPR012338">
    <property type="entry name" value="Beta-lactam/transpept-like"/>
</dbReference>
<comment type="similarity">
    <text evidence="1">Belongs to the peptidase S12 family.</text>
</comment>
<dbReference type="InterPro" id="IPR050491">
    <property type="entry name" value="AmpC-like"/>
</dbReference>
<dbReference type="SUPFAM" id="SSF56601">
    <property type="entry name" value="beta-lactamase/transpeptidase-like"/>
    <property type="match status" value="1"/>
</dbReference>
<dbReference type="OrthoDB" id="5946976at2759"/>
<gene>
    <name evidence="4" type="ORF">LEL_02867</name>
</gene>
<feature type="chain" id="PRO_5007897866" evidence="2">
    <location>
        <begin position="24"/>
        <end position="552"/>
    </location>
</feature>
<dbReference type="EMBL" id="AZHF01000002">
    <property type="protein sequence ID" value="OAA79381.1"/>
    <property type="molecule type" value="Genomic_DNA"/>
</dbReference>